<name>A0ABQ9EA73_TEGGR</name>
<dbReference type="Proteomes" id="UP001217089">
    <property type="component" value="Unassembled WGS sequence"/>
</dbReference>
<gene>
    <name evidence="1" type="ORF">KUTeg_022301</name>
</gene>
<reference evidence="1 2" key="1">
    <citation type="submission" date="2022-12" db="EMBL/GenBank/DDBJ databases">
        <title>Chromosome-level genome of Tegillarca granosa.</title>
        <authorList>
            <person name="Kim J."/>
        </authorList>
    </citation>
    <scope>NUCLEOTIDE SEQUENCE [LARGE SCALE GENOMIC DNA]</scope>
    <source>
        <strain evidence="1">Teg-2019</strain>
        <tissue evidence="1">Adductor muscle</tissue>
    </source>
</reference>
<comment type="caution">
    <text evidence="1">The sequence shown here is derived from an EMBL/GenBank/DDBJ whole genome shotgun (WGS) entry which is preliminary data.</text>
</comment>
<sequence length="77" mass="9589">MYNQLQRLEEQNLSNCKQIPVPGFNSGKYDLNLYLQDVWKIHNIHTFKDFFRWYNNLDVKPIVEALEIFWKYYWEKN</sequence>
<evidence type="ECO:0000313" key="2">
    <source>
        <dbReference type="Proteomes" id="UP001217089"/>
    </source>
</evidence>
<accession>A0ABQ9EA73</accession>
<dbReference type="EMBL" id="JARBDR010000919">
    <property type="protein sequence ID" value="KAJ8300782.1"/>
    <property type="molecule type" value="Genomic_DNA"/>
</dbReference>
<evidence type="ECO:0000313" key="1">
    <source>
        <dbReference type="EMBL" id="KAJ8300782.1"/>
    </source>
</evidence>
<proteinExistence type="predicted"/>
<protein>
    <submittedName>
        <fullName evidence="1">Uncharacterized protein</fullName>
    </submittedName>
</protein>
<organism evidence="1 2">
    <name type="scientific">Tegillarca granosa</name>
    <name type="common">Malaysian cockle</name>
    <name type="synonym">Anadara granosa</name>
    <dbReference type="NCBI Taxonomy" id="220873"/>
    <lineage>
        <taxon>Eukaryota</taxon>
        <taxon>Metazoa</taxon>
        <taxon>Spiralia</taxon>
        <taxon>Lophotrochozoa</taxon>
        <taxon>Mollusca</taxon>
        <taxon>Bivalvia</taxon>
        <taxon>Autobranchia</taxon>
        <taxon>Pteriomorphia</taxon>
        <taxon>Arcoida</taxon>
        <taxon>Arcoidea</taxon>
        <taxon>Arcidae</taxon>
        <taxon>Tegillarca</taxon>
    </lineage>
</organism>
<keyword evidence="2" id="KW-1185">Reference proteome</keyword>